<accession>A0AC59YWY1</accession>
<sequence length="121" mass="13477">MEFLFQSYTRTGSIFLAQTQDRLISLKRISSRLNVIGIPCEIVSPRRVAELHPLLNVHDLVGAMHVPEDAVVSSADVALALASAASQNGEWAWGEEDGRQESAARWQGTSQFLWRNSGWRL</sequence>
<evidence type="ECO:0000313" key="2">
    <source>
        <dbReference type="Proteomes" id="UP001162501"/>
    </source>
</evidence>
<reference evidence="1" key="2">
    <citation type="submission" date="2025-03" db="EMBL/GenBank/DDBJ databases">
        <authorList>
            <consortium name="ELIXIR-Norway"/>
            <consortium name="Elixir Norway"/>
        </authorList>
    </citation>
    <scope>NUCLEOTIDE SEQUENCE</scope>
</reference>
<evidence type="ECO:0000313" key="1">
    <source>
        <dbReference type="EMBL" id="CAN0045165.1"/>
    </source>
</evidence>
<proteinExistence type="predicted"/>
<dbReference type="EMBL" id="OX596104">
    <property type="protein sequence ID" value="CAN0045165.1"/>
    <property type="molecule type" value="Genomic_DNA"/>
</dbReference>
<reference evidence="1" key="1">
    <citation type="submission" date="2023-05" db="EMBL/GenBank/DDBJ databases">
        <authorList>
            <consortium name="ELIXIR-Norway"/>
        </authorList>
    </citation>
    <scope>NUCLEOTIDE SEQUENCE</scope>
</reference>
<gene>
    <name evidence="1" type="ORF">MRATA1EN22A_LOCUS11223</name>
</gene>
<name>A0AC59YWY1_RANTA</name>
<dbReference type="Proteomes" id="UP001162501">
    <property type="component" value="Chromosome 20"/>
</dbReference>
<organism evidence="1 2">
    <name type="scientific">Rangifer tarandus platyrhynchus</name>
    <name type="common">Svalbard reindeer</name>
    <dbReference type="NCBI Taxonomy" id="3082113"/>
    <lineage>
        <taxon>Eukaryota</taxon>
        <taxon>Metazoa</taxon>
        <taxon>Chordata</taxon>
        <taxon>Craniata</taxon>
        <taxon>Vertebrata</taxon>
        <taxon>Euteleostomi</taxon>
        <taxon>Mammalia</taxon>
        <taxon>Eutheria</taxon>
        <taxon>Laurasiatheria</taxon>
        <taxon>Artiodactyla</taxon>
        <taxon>Ruminantia</taxon>
        <taxon>Pecora</taxon>
        <taxon>Cervidae</taxon>
        <taxon>Odocoileinae</taxon>
        <taxon>Rangifer</taxon>
    </lineage>
</organism>
<protein>
    <submittedName>
        <fullName evidence="1">Uncharacterized protein</fullName>
    </submittedName>
</protein>